<protein>
    <submittedName>
        <fullName evidence="1">Uncharacterized protein</fullName>
    </submittedName>
</protein>
<dbReference type="Proteomes" id="UP001060215">
    <property type="component" value="Chromosome 3"/>
</dbReference>
<dbReference type="EMBL" id="CM045760">
    <property type="protein sequence ID" value="KAI8026428.1"/>
    <property type="molecule type" value="Genomic_DNA"/>
</dbReference>
<evidence type="ECO:0000313" key="2">
    <source>
        <dbReference type="Proteomes" id="UP001060215"/>
    </source>
</evidence>
<name>A0ACC0IMZ9_9ERIC</name>
<accession>A0ACC0IMZ9</accession>
<proteinExistence type="predicted"/>
<comment type="caution">
    <text evidence="1">The sequence shown here is derived from an EMBL/GenBank/DDBJ whole genome shotgun (WGS) entry which is preliminary data.</text>
</comment>
<reference evidence="1 2" key="1">
    <citation type="journal article" date="2022" name="Plant J.">
        <title>Chromosome-level genome of Camellia lanceoleosa provides a valuable resource for understanding genome evolution and self-incompatibility.</title>
        <authorList>
            <person name="Gong W."/>
            <person name="Xiao S."/>
            <person name="Wang L."/>
            <person name="Liao Z."/>
            <person name="Chang Y."/>
            <person name="Mo W."/>
            <person name="Hu G."/>
            <person name="Li W."/>
            <person name="Zhao G."/>
            <person name="Zhu H."/>
            <person name="Hu X."/>
            <person name="Ji K."/>
            <person name="Xiang X."/>
            <person name="Song Q."/>
            <person name="Yuan D."/>
            <person name="Jin S."/>
            <person name="Zhang L."/>
        </authorList>
    </citation>
    <scope>NUCLEOTIDE SEQUENCE [LARGE SCALE GENOMIC DNA]</scope>
    <source>
        <strain evidence="1">SQ_2022a</strain>
    </source>
</reference>
<gene>
    <name evidence="1" type="ORF">LOK49_LG02G00302</name>
</gene>
<evidence type="ECO:0000313" key="1">
    <source>
        <dbReference type="EMBL" id="KAI8026428.1"/>
    </source>
</evidence>
<keyword evidence="2" id="KW-1185">Reference proteome</keyword>
<organism evidence="1 2">
    <name type="scientific">Camellia lanceoleosa</name>
    <dbReference type="NCBI Taxonomy" id="1840588"/>
    <lineage>
        <taxon>Eukaryota</taxon>
        <taxon>Viridiplantae</taxon>
        <taxon>Streptophyta</taxon>
        <taxon>Embryophyta</taxon>
        <taxon>Tracheophyta</taxon>
        <taxon>Spermatophyta</taxon>
        <taxon>Magnoliopsida</taxon>
        <taxon>eudicotyledons</taxon>
        <taxon>Gunneridae</taxon>
        <taxon>Pentapetalae</taxon>
        <taxon>asterids</taxon>
        <taxon>Ericales</taxon>
        <taxon>Theaceae</taxon>
        <taxon>Camellia</taxon>
    </lineage>
</organism>
<sequence length="249" mass="28931">MEIAHPVPDPFIYSESPPPPISSLSPLPRPPSSFSSSKIAYICLTDIDESYWYAFQVSEDVDHDNQQFPHNNPRLPFHQDDYERVNLLAYSHLGMGILSGKYFSPDGGPVDARLNLFEEDFGKDAMMEDWVKKFEKLLWVSDSVLRRYDVDNKICVSEEFETSKTRFFGPDDLMGRALVVDNKLYWYSALYTQRRLIGYESAKKIWFMGKLKLHDYGQFRALKILVLLLLELRSSRFDKFAYFGFQSAS</sequence>